<keyword evidence="1" id="KW-0472">Membrane</keyword>
<evidence type="ECO:0000313" key="2">
    <source>
        <dbReference type="EMBL" id="VEL11096.1"/>
    </source>
</evidence>
<keyword evidence="3" id="KW-1185">Reference proteome</keyword>
<dbReference type="Proteomes" id="UP000784294">
    <property type="component" value="Unassembled WGS sequence"/>
</dbReference>
<organism evidence="2 3">
    <name type="scientific">Protopolystoma xenopodis</name>
    <dbReference type="NCBI Taxonomy" id="117903"/>
    <lineage>
        <taxon>Eukaryota</taxon>
        <taxon>Metazoa</taxon>
        <taxon>Spiralia</taxon>
        <taxon>Lophotrochozoa</taxon>
        <taxon>Platyhelminthes</taxon>
        <taxon>Monogenea</taxon>
        <taxon>Polyopisthocotylea</taxon>
        <taxon>Polystomatidea</taxon>
        <taxon>Polystomatidae</taxon>
        <taxon>Protopolystoma</taxon>
    </lineage>
</organism>
<accession>A0A3S4ZGQ0</accession>
<dbReference type="AlphaFoldDB" id="A0A3S4ZGQ0"/>
<name>A0A3S4ZGQ0_9PLAT</name>
<keyword evidence="1" id="KW-1133">Transmembrane helix</keyword>
<evidence type="ECO:0000256" key="1">
    <source>
        <dbReference type="SAM" id="Phobius"/>
    </source>
</evidence>
<proteinExistence type="predicted"/>
<keyword evidence="1" id="KW-0812">Transmembrane</keyword>
<comment type="caution">
    <text evidence="2">The sequence shown here is derived from an EMBL/GenBank/DDBJ whole genome shotgun (WGS) entry which is preliminary data.</text>
</comment>
<gene>
    <name evidence="2" type="ORF">PXEA_LOCUS4536</name>
</gene>
<dbReference type="EMBL" id="CAAALY010010829">
    <property type="protein sequence ID" value="VEL11096.1"/>
    <property type="molecule type" value="Genomic_DNA"/>
</dbReference>
<evidence type="ECO:0000313" key="3">
    <source>
        <dbReference type="Proteomes" id="UP000784294"/>
    </source>
</evidence>
<sequence length="133" mass="14593">MVIFGPFTVSLLVRPVERSNARSLGHVLPPRNRTRPVQSGFTVCFEPTLAYGHVATQPLGASAVSAHAYIQFRPAVNHIIPSHLALVLRTLGLVLTSYLLMAMRLHFVRFIPSVLADKLILATLLEAAIIVLF</sequence>
<feature type="transmembrane region" description="Helical" evidence="1">
    <location>
        <begin position="83"/>
        <end position="102"/>
    </location>
</feature>
<protein>
    <submittedName>
        <fullName evidence="2">Uncharacterized protein</fullName>
    </submittedName>
</protein>
<reference evidence="2" key="1">
    <citation type="submission" date="2018-11" db="EMBL/GenBank/DDBJ databases">
        <authorList>
            <consortium name="Pathogen Informatics"/>
        </authorList>
    </citation>
    <scope>NUCLEOTIDE SEQUENCE</scope>
</reference>